<evidence type="ECO:0008006" key="5">
    <source>
        <dbReference type="Google" id="ProtNLM"/>
    </source>
</evidence>
<accession>A0ABP5PCF2</accession>
<proteinExistence type="predicted"/>
<organism evidence="3 4">
    <name type="scientific">Nonomuraea monospora</name>
    <dbReference type="NCBI Taxonomy" id="568818"/>
    <lineage>
        <taxon>Bacteria</taxon>
        <taxon>Bacillati</taxon>
        <taxon>Actinomycetota</taxon>
        <taxon>Actinomycetes</taxon>
        <taxon>Streptosporangiales</taxon>
        <taxon>Streptosporangiaceae</taxon>
        <taxon>Nonomuraea</taxon>
    </lineage>
</organism>
<protein>
    <recommendedName>
        <fullName evidence="5">DUF5666 domain-containing protein</fullName>
    </recommendedName>
</protein>
<comment type="caution">
    <text evidence="3">The sequence shown here is derived from an EMBL/GenBank/DDBJ whole genome shotgun (WGS) entry which is preliminary data.</text>
</comment>
<evidence type="ECO:0000256" key="1">
    <source>
        <dbReference type="SAM" id="MobiDB-lite"/>
    </source>
</evidence>
<feature type="compositionally biased region" description="Gly residues" evidence="1">
    <location>
        <begin position="73"/>
        <end position="124"/>
    </location>
</feature>
<keyword evidence="2" id="KW-0472">Membrane</keyword>
<feature type="region of interest" description="Disordered" evidence="1">
    <location>
        <begin position="65"/>
        <end position="125"/>
    </location>
</feature>
<keyword evidence="2" id="KW-0812">Transmembrane</keyword>
<keyword evidence="4" id="KW-1185">Reference proteome</keyword>
<gene>
    <name evidence="3" type="ORF">GCM10009850_047270</name>
</gene>
<feature type="transmembrane region" description="Helical" evidence="2">
    <location>
        <begin position="35"/>
        <end position="53"/>
    </location>
</feature>
<evidence type="ECO:0000313" key="4">
    <source>
        <dbReference type="Proteomes" id="UP001499843"/>
    </source>
</evidence>
<dbReference type="Proteomes" id="UP001499843">
    <property type="component" value="Unassembled WGS sequence"/>
</dbReference>
<sequence>MADSADSMDKLGSSPFPDDLREELAVQPAKGASKVTLALAAGVVLVAGILIGIQAETWFGSADTPAQAAGAQRPGGGYGQQQGGFGGQRGQFPGGGQQQPGGGQQPGQGQQPGGGQRMGGGGTVGTVEKIEDGKVYVKTMDGSTVTVTTTDQTTVQISKPGKVSDLEAGTTIVVRGQQGADGAVAATSISQGSQGFQGGGPR</sequence>
<name>A0ABP5PCF2_9ACTN</name>
<evidence type="ECO:0000256" key="2">
    <source>
        <dbReference type="SAM" id="Phobius"/>
    </source>
</evidence>
<dbReference type="EMBL" id="BAAAQX010000011">
    <property type="protein sequence ID" value="GAA2209269.1"/>
    <property type="molecule type" value="Genomic_DNA"/>
</dbReference>
<keyword evidence="2" id="KW-1133">Transmembrane helix</keyword>
<reference evidence="4" key="1">
    <citation type="journal article" date="2019" name="Int. J. Syst. Evol. Microbiol.">
        <title>The Global Catalogue of Microorganisms (GCM) 10K type strain sequencing project: providing services to taxonomists for standard genome sequencing and annotation.</title>
        <authorList>
            <consortium name="The Broad Institute Genomics Platform"/>
            <consortium name="The Broad Institute Genome Sequencing Center for Infectious Disease"/>
            <person name="Wu L."/>
            <person name="Ma J."/>
        </authorList>
    </citation>
    <scope>NUCLEOTIDE SEQUENCE [LARGE SCALE GENOMIC DNA]</scope>
    <source>
        <strain evidence="4">JCM 16114</strain>
    </source>
</reference>
<dbReference type="RefSeq" id="WP_344478220.1">
    <property type="nucleotide sequence ID" value="NZ_BAAAQX010000011.1"/>
</dbReference>
<evidence type="ECO:0000313" key="3">
    <source>
        <dbReference type="EMBL" id="GAA2209269.1"/>
    </source>
</evidence>